<dbReference type="EMBL" id="BAHC01000102">
    <property type="protein sequence ID" value="GAB90381.1"/>
    <property type="molecule type" value="Genomic_DNA"/>
</dbReference>
<keyword evidence="2" id="KW-1185">Reference proteome</keyword>
<dbReference type="Gene3D" id="2.30.110.10">
    <property type="entry name" value="Electron Transport, Fmn-binding Protein, Chain A"/>
    <property type="match status" value="1"/>
</dbReference>
<evidence type="ECO:0000313" key="2">
    <source>
        <dbReference type="Proteomes" id="UP000008363"/>
    </source>
</evidence>
<dbReference type="Proteomes" id="UP000008363">
    <property type="component" value="Unassembled WGS sequence"/>
</dbReference>
<evidence type="ECO:0008006" key="3">
    <source>
        <dbReference type="Google" id="ProtNLM"/>
    </source>
</evidence>
<comment type="caution">
    <text evidence="1">The sequence shown here is derived from an EMBL/GenBank/DDBJ whole genome shotgun (WGS) entry which is preliminary data.</text>
</comment>
<dbReference type="AlphaFoldDB" id="K6W9F3"/>
<sequence length="149" mass="16721">MTTTHYRGPQGMDRAFNSAVRWLAARGVNLAGAQNLTVIGRRSGEPQTVPVNPLHLDGRDYLVAPRGTTQWVRNARLNDSAELRRGRRRRPVRLVEISPADRTPIIKSYLDKWGWEVGRFLPEGMGTDADDATIAAHAEQLPVFEIHSR</sequence>
<reference evidence="1 2" key="1">
    <citation type="submission" date="2012-08" db="EMBL/GenBank/DDBJ databases">
        <title>Whole genome shotgun sequence of Gordonia rhizosphera NBRC 16068.</title>
        <authorList>
            <person name="Takarada H."/>
            <person name="Isaki S."/>
            <person name="Hosoyama A."/>
            <person name="Tsuchikane K."/>
            <person name="Katsumata H."/>
            <person name="Baba S."/>
            <person name="Ohji S."/>
            <person name="Yamazaki S."/>
            <person name="Fujita N."/>
        </authorList>
    </citation>
    <scope>NUCLEOTIDE SEQUENCE [LARGE SCALE GENOMIC DNA]</scope>
    <source>
        <strain evidence="1 2">NBRC 16068</strain>
    </source>
</reference>
<dbReference type="RefSeq" id="WP_006333132.1">
    <property type="nucleotide sequence ID" value="NZ_BAHC01000102.1"/>
</dbReference>
<proteinExistence type="predicted"/>
<dbReference type="eggNOG" id="ENOG5032QW3">
    <property type="taxonomic scope" value="Bacteria"/>
</dbReference>
<accession>K6W9F3</accession>
<dbReference type="InterPro" id="IPR012349">
    <property type="entry name" value="Split_barrel_FMN-bd"/>
</dbReference>
<dbReference type="GO" id="GO:0016491">
    <property type="term" value="F:oxidoreductase activity"/>
    <property type="evidence" value="ECO:0007669"/>
    <property type="project" value="InterPro"/>
</dbReference>
<dbReference type="InterPro" id="IPR004378">
    <property type="entry name" value="F420H2_quin_Rdtase"/>
</dbReference>
<dbReference type="Pfam" id="PF04075">
    <property type="entry name" value="F420H2_quin_red"/>
    <property type="match status" value="1"/>
</dbReference>
<dbReference type="STRING" id="1108045.GORHZ_102_00080"/>
<organism evidence="1 2">
    <name type="scientific">Gordonia rhizosphera NBRC 16068</name>
    <dbReference type="NCBI Taxonomy" id="1108045"/>
    <lineage>
        <taxon>Bacteria</taxon>
        <taxon>Bacillati</taxon>
        <taxon>Actinomycetota</taxon>
        <taxon>Actinomycetes</taxon>
        <taxon>Mycobacteriales</taxon>
        <taxon>Gordoniaceae</taxon>
        <taxon>Gordonia</taxon>
    </lineage>
</organism>
<dbReference type="OrthoDB" id="5186446at2"/>
<protein>
    <recommendedName>
        <fullName evidence="3">Nitroreductase</fullName>
    </recommendedName>
</protein>
<gene>
    <name evidence="1" type="ORF">GORHZ_102_00080</name>
</gene>
<name>K6W9F3_9ACTN</name>
<evidence type="ECO:0000313" key="1">
    <source>
        <dbReference type="EMBL" id="GAB90381.1"/>
    </source>
</evidence>